<accession>A0A550CDD7</accession>
<dbReference type="PANTHER" id="PTHR42071">
    <property type="entry name" value="PROTOGLOBIN DOMAIN-CONTAINING PROTEIN"/>
    <property type="match status" value="1"/>
</dbReference>
<sequence>MSAMYGSDRAHATFARQSTYQPEDFTYDDAKRGGPSRSPPSSHGCPVSGLTGGAALCPVLSNTSSLGEKNPTYSEYDEEALFTNLRTRIEYLTSFIGFDADDIDALNEIAPVLEPMVPDLVDRVYHQLFKYDVTKRVFMPRKEGTEGRVLTDLHHLTLDAPQIQLRKKTFSVYLRKLFSSDYEDFATWQYFDNVGVMHTGTAGLKHRKLMGKDSLHVDIMHLAILLAWTLDAITPIILGNEEFPLDRRIEIMRAFQKVVWIHNDLFTRHYVHRATQVSALRNGSSPSVGSFSTISERPPSRDTSSGLSGAKEAYFPGSAPGDRVPGASPVRRPTTGSSAASYTSNGSGGIGYDRQSQQGRTTFAVGRAY</sequence>
<reference evidence="3 4" key="1">
    <citation type="journal article" date="2019" name="New Phytol.">
        <title>Comparative genomics reveals unique wood-decay strategies and fruiting body development in the Schizophyllaceae.</title>
        <authorList>
            <person name="Almasi E."/>
            <person name="Sahu N."/>
            <person name="Krizsan K."/>
            <person name="Balint B."/>
            <person name="Kovacs G.M."/>
            <person name="Kiss B."/>
            <person name="Cseklye J."/>
            <person name="Drula E."/>
            <person name="Henrissat B."/>
            <person name="Nagy I."/>
            <person name="Chovatia M."/>
            <person name="Adam C."/>
            <person name="LaButti K."/>
            <person name="Lipzen A."/>
            <person name="Riley R."/>
            <person name="Grigoriev I.V."/>
            <person name="Nagy L.G."/>
        </authorList>
    </citation>
    <scope>NUCLEOTIDE SEQUENCE [LARGE SCALE GENOMIC DNA]</scope>
    <source>
        <strain evidence="3 4">NL-1724</strain>
    </source>
</reference>
<feature type="domain" description="Globin-sensor" evidence="2">
    <location>
        <begin position="87"/>
        <end position="273"/>
    </location>
</feature>
<protein>
    <submittedName>
        <fullName evidence="3">Protoglobin-domain-containing protein</fullName>
    </submittedName>
</protein>
<feature type="region of interest" description="Disordered" evidence="1">
    <location>
        <begin position="1"/>
        <end position="47"/>
    </location>
</feature>
<evidence type="ECO:0000313" key="3">
    <source>
        <dbReference type="EMBL" id="TRM62825.1"/>
    </source>
</evidence>
<comment type="caution">
    <text evidence="3">The sequence shown here is derived from an EMBL/GenBank/DDBJ whole genome shotgun (WGS) entry which is preliminary data.</text>
</comment>
<dbReference type="AlphaFoldDB" id="A0A550CDD7"/>
<dbReference type="InterPro" id="IPR039379">
    <property type="entry name" value="Protoglobin_sensor_dom"/>
</dbReference>
<evidence type="ECO:0000313" key="4">
    <source>
        <dbReference type="Proteomes" id="UP000320762"/>
    </source>
</evidence>
<name>A0A550CDD7_9AGAR</name>
<dbReference type="OrthoDB" id="10027058at2759"/>
<dbReference type="InterPro" id="IPR044398">
    <property type="entry name" value="Globin-sensor_dom"/>
</dbReference>
<dbReference type="InterPro" id="IPR009050">
    <property type="entry name" value="Globin-like_sf"/>
</dbReference>
<feature type="compositionally biased region" description="Low complexity" evidence="1">
    <location>
        <begin position="33"/>
        <end position="42"/>
    </location>
</feature>
<dbReference type="GO" id="GO:0019825">
    <property type="term" value="F:oxygen binding"/>
    <property type="evidence" value="ECO:0007669"/>
    <property type="project" value="InterPro"/>
</dbReference>
<dbReference type="Pfam" id="PF11563">
    <property type="entry name" value="Protoglobin"/>
    <property type="match status" value="1"/>
</dbReference>
<dbReference type="CDD" id="cd01068">
    <property type="entry name" value="globin_sensor"/>
    <property type="match status" value="1"/>
</dbReference>
<dbReference type="GO" id="GO:0020037">
    <property type="term" value="F:heme binding"/>
    <property type="evidence" value="ECO:0007669"/>
    <property type="project" value="InterPro"/>
</dbReference>
<dbReference type="Proteomes" id="UP000320762">
    <property type="component" value="Unassembled WGS sequence"/>
</dbReference>
<feature type="region of interest" description="Disordered" evidence="1">
    <location>
        <begin position="281"/>
        <end position="369"/>
    </location>
</feature>
<dbReference type="EMBL" id="VDMD01000011">
    <property type="protein sequence ID" value="TRM62825.1"/>
    <property type="molecule type" value="Genomic_DNA"/>
</dbReference>
<proteinExistence type="predicted"/>
<evidence type="ECO:0000259" key="2">
    <source>
        <dbReference type="Pfam" id="PF11563"/>
    </source>
</evidence>
<dbReference type="PANTHER" id="PTHR42071:SF1">
    <property type="entry name" value="GLOBIN-SENSOR DOMAIN-CONTAINING PROTEIN"/>
    <property type="match status" value="1"/>
</dbReference>
<gene>
    <name evidence="3" type="ORF">BD626DRAFT_496621</name>
</gene>
<organism evidence="3 4">
    <name type="scientific">Schizophyllum amplum</name>
    <dbReference type="NCBI Taxonomy" id="97359"/>
    <lineage>
        <taxon>Eukaryota</taxon>
        <taxon>Fungi</taxon>
        <taxon>Dikarya</taxon>
        <taxon>Basidiomycota</taxon>
        <taxon>Agaricomycotina</taxon>
        <taxon>Agaricomycetes</taxon>
        <taxon>Agaricomycetidae</taxon>
        <taxon>Agaricales</taxon>
        <taxon>Schizophyllaceae</taxon>
        <taxon>Schizophyllum</taxon>
    </lineage>
</organism>
<dbReference type="InterPro" id="IPR012292">
    <property type="entry name" value="Globin/Proto"/>
</dbReference>
<dbReference type="SUPFAM" id="SSF46458">
    <property type="entry name" value="Globin-like"/>
    <property type="match status" value="1"/>
</dbReference>
<feature type="compositionally biased region" description="Polar residues" evidence="1">
    <location>
        <begin position="281"/>
        <end position="307"/>
    </location>
</feature>
<evidence type="ECO:0000256" key="1">
    <source>
        <dbReference type="SAM" id="MobiDB-lite"/>
    </source>
</evidence>
<feature type="compositionally biased region" description="Polar residues" evidence="1">
    <location>
        <begin position="334"/>
        <end position="345"/>
    </location>
</feature>
<dbReference type="Gene3D" id="1.10.490.10">
    <property type="entry name" value="Globins"/>
    <property type="match status" value="1"/>
</dbReference>
<keyword evidence="4" id="KW-1185">Reference proteome</keyword>